<dbReference type="InterPro" id="IPR029063">
    <property type="entry name" value="SAM-dependent_MTases_sf"/>
</dbReference>
<dbReference type="eggNOG" id="COG4106">
    <property type="taxonomic scope" value="Bacteria"/>
</dbReference>
<accession>F2K376</accession>
<keyword evidence="3" id="KW-1185">Reference proteome</keyword>
<dbReference type="PATRIC" id="fig|717774.3.peg.889"/>
<dbReference type="AlphaFoldDB" id="F2K376"/>
<dbReference type="HOGENOM" id="CLU_116222_0_0_6"/>
<dbReference type="GO" id="GO:0032259">
    <property type="term" value="P:methylation"/>
    <property type="evidence" value="ECO:0007669"/>
    <property type="project" value="UniProtKB-KW"/>
</dbReference>
<dbReference type="Gene3D" id="3.40.50.150">
    <property type="entry name" value="Vaccinia Virus protein VP39"/>
    <property type="match status" value="1"/>
</dbReference>
<dbReference type="GO" id="GO:0008757">
    <property type="term" value="F:S-adenosylmethionine-dependent methyltransferase activity"/>
    <property type="evidence" value="ECO:0007669"/>
    <property type="project" value="InterPro"/>
</dbReference>
<reference evidence="2 3" key="1">
    <citation type="journal article" date="2012" name="Stand. Genomic Sci.">
        <title>Complete genome sequence of the melanogenic marine bacterium Marinomonas mediterranea type strain (MMB-1(T)).</title>
        <authorList>
            <person name="Lucas-Elio P."/>
            <person name="Goodwin L."/>
            <person name="Woyke T."/>
            <person name="Pitluck S."/>
            <person name="Nolan M."/>
            <person name="Kyrpides N.C."/>
            <person name="Detter J.C."/>
            <person name="Copeland A."/>
            <person name="Teshima H."/>
            <person name="Bruce D."/>
            <person name="Detter C."/>
            <person name="Tapia R."/>
            <person name="Han S."/>
            <person name="Land M.L."/>
            <person name="Ivanova N."/>
            <person name="Mikhailova N."/>
            <person name="Johnston A.W."/>
            <person name="Sanchez-Amat A."/>
        </authorList>
    </citation>
    <scope>NUCLEOTIDE SEQUENCE [LARGE SCALE GENOMIC DNA]</scope>
    <source>
        <strain evidence="3">ATCC 700492 / JCM 21426 / NBRC 103028 / MMB-1</strain>
    </source>
</reference>
<dbReference type="KEGG" id="mme:Marme_0851"/>
<dbReference type="Proteomes" id="UP000001062">
    <property type="component" value="Chromosome"/>
</dbReference>
<dbReference type="SUPFAM" id="SSF53335">
    <property type="entry name" value="S-adenosyl-L-methionine-dependent methyltransferases"/>
    <property type="match status" value="1"/>
</dbReference>
<proteinExistence type="predicted"/>
<gene>
    <name evidence="2" type="ordered locus">Marme_0851</name>
</gene>
<sequence>MDENTEIWSRYYQKALSRPHRERTELAVQLNESNLNIATDCGCGTGSDIEYLQRQGYKVYGYDINPEAVAISKRRFASIPSVNVTPSSFESFHYSDTGVMIANSSLFFAHPDLFPVSWKKMHTAIVKGGVFAGDFMGEKDSWANNYRRPTTPLSESEVRALFSSFKIISFDTRDEQAKTSLGVMKHWHTFSVVAIKT</sequence>
<dbReference type="Pfam" id="PF08241">
    <property type="entry name" value="Methyltransf_11"/>
    <property type="match status" value="1"/>
</dbReference>
<keyword evidence="2" id="KW-0808">Transferase</keyword>
<evidence type="ECO:0000313" key="2">
    <source>
        <dbReference type="EMBL" id="ADZ90129.1"/>
    </source>
</evidence>
<protein>
    <submittedName>
        <fullName evidence="2">Methyltransferase type 11</fullName>
    </submittedName>
</protein>
<keyword evidence="2" id="KW-0489">Methyltransferase</keyword>
<organism evidence="2 3">
    <name type="scientific">Marinomonas mediterranea (strain ATCC 700492 / JCM 21426 / NBRC 103028 / MMB-1)</name>
    <dbReference type="NCBI Taxonomy" id="717774"/>
    <lineage>
        <taxon>Bacteria</taxon>
        <taxon>Pseudomonadati</taxon>
        <taxon>Pseudomonadota</taxon>
        <taxon>Gammaproteobacteria</taxon>
        <taxon>Oceanospirillales</taxon>
        <taxon>Oceanospirillaceae</taxon>
        <taxon>Marinomonas</taxon>
    </lineage>
</organism>
<dbReference type="InterPro" id="IPR013216">
    <property type="entry name" value="Methyltransf_11"/>
</dbReference>
<dbReference type="RefSeq" id="WP_013660034.1">
    <property type="nucleotide sequence ID" value="NC_015276.1"/>
</dbReference>
<name>F2K376_MARM1</name>
<dbReference type="EMBL" id="CP002583">
    <property type="protein sequence ID" value="ADZ90129.1"/>
    <property type="molecule type" value="Genomic_DNA"/>
</dbReference>
<dbReference type="STRING" id="717774.Marme_0851"/>
<evidence type="ECO:0000259" key="1">
    <source>
        <dbReference type="Pfam" id="PF08241"/>
    </source>
</evidence>
<feature type="domain" description="Methyltransferase type 11" evidence="1">
    <location>
        <begin position="40"/>
        <end position="132"/>
    </location>
</feature>
<dbReference type="OrthoDB" id="9804312at2"/>
<evidence type="ECO:0000313" key="3">
    <source>
        <dbReference type="Proteomes" id="UP000001062"/>
    </source>
</evidence>
<dbReference type="CDD" id="cd02440">
    <property type="entry name" value="AdoMet_MTases"/>
    <property type="match status" value="1"/>
</dbReference>